<dbReference type="PATRIC" id="fig|1107882.3.peg.2195"/>
<dbReference type="CDD" id="cd07067">
    <property type="entry name" value="HP_PGM_like"/>
    <property type="match status" value="1"/>
</dbReference>
<gene>
    <name evidence="1" type="ORF">MAXJ12_11142</name>
</gene>
<evidence type="ECO:0000313" key="2">
    <source>
        <dbReference type="Proteomes" id="UP000003250"/>
    </source>
</evidence>
<keyword evidence="2" id="KW-1185">Reference proteome</keyword>
<organism evidence="1 2">
    <name type="scientific">Mesorhizobium alhagi CCNWXJ12-2</name>
    <dbReference type="NCBI Taxonomy" id="1107882"/>
    <lineage>
        <taxon>Bacteria</taxon>
        <taxon>Pseudomonadati</taxon>
        <taxon>Pseudomonadota</taxon>
        <taxon>Alphaproteobacteria</taxon>
        <taxon>Hyphomicrobiales</taxon>
        <taxon>Phyllobacteriaceae</taxon>
        <taxon>Allomesorhizobium</taxon>
    </lineage>
</organism>
<dbReference type="SMART" id="SM00855">
    <property type="entry name" value="PGAM"/>
    <property type="match status" value="1"/>
</dbReference>
<dbReference type="SUPFAM" id="SSF53254">
    <property type="entry name" value="Phosphoglycerate mutase-like"/>
    <property type="match status" value="1"/>
</dbReference>
<dbReference type="Proteomes" id="UP000003250">
    <property type="component" value="Unassembled WGS sequence"/>
</dbReference>
<proteinExistence type="predicted"/>
<dbReference type="Pfam" id="PF00300">
    <property type="entry name" value="His_Phos_1"/>
    <property type="match status" value="1"/>
</dbReference>
<dbReference type="AlphaFoldDB" id="H0HPZ8"/>
<accession>H0HPZ8</accession>
<reference evidence="1 2" key="1">
    <citation type="journal article" date="2012" name="J. Bacteriol.">
        <title>Draft Genome Sequence of Mesorhizobium alhagi CCNWXJ12-2T, a Novel Salt-Resistant Species Isolated from the Desert of Northwestern China.</title>
        <authorList>
            <person name="Zhou M."/>
            <person name="Chen W."/>
            <person name="Chen H."/>
            <person name="Wei G."/>
        </authorList>
    </citation>
    <scope>NUCLEOTIDE SEQUENCE [LARGE SCALE GENOMIC DNA]</scope>
    <source>
        <strain evidence="1 2">CCNWXJ12-2</strain>
    </source>
</reference>
<dbReference type="Gene3D" id="3.40.50.1240">
    <property type="entry name" value="Phosphoglycerate mutase-like"/>
    <property type="match status" value="1"/>
</dbReference>
<sequence>MACGVFTIWQTGSFRRSIQHNPNAASGREAVVKYFSEVLTVEPKPIPDKLSMPIWLESQSEMPIGRRQFLILSPVAAGFGKAQAAEPFWAEVQSGKAIILLRHAEAPGSGDPPDFKLGDCSTQRNLSEEGRAQSRAIGDLFRANGIPSAAVYSSQWCRCLDTARLLGLGEVEPLDLLNSFFGDSSAEPARSAALLDWLREQRFDGPAVFVTHQVNITGLTGEVPDQGELIVVRIHTGRPVELIGRVPAPF</sequence>
<dbReference type="EMBL" id="AHAM01000078">
    <property type="protein sequence ID" value="EHK57188.1"/>
    <property type="molecule type" value="Genomic_DNA"/>
</dbReference>
<dbReference type="InterPro" id="IPR013078">
    <property type="entry name" value="His_Pase_superF_clade-1"/>
</dbReference>
<dbReference type="InterPro" id="IPR029033">
    <property type="entry name" value="His_PPase_superfam"/>
</dbReference>
<evidence type="ECO:0000313" key="1">
    <source>
        <dbReference type="EMBL" id="EHK57188.1"/>
    </source>
</evidence>
<protein>
    <submittedName>
        <fullName evidence="1">Phosphohistidine phosphatase SixA</fullName>
    </submittedName>
</protein>
<name>H0HPZ8_9HYPH</name>